<gene>
    <name evidence="1" type="ORF">SAMN05661096_03122</name>
</gene>
<protein>
    <recommendedName>
        <fullName evidence="3">Polyketide cyclase / dehydrase and lipid transport</fullName>
    </recommendedName>
</protein>
<name>A0A1X7KVD1_9BACT</name>
<dbReference type="InterPro" id="IPR019587">
    <property type="entry name" value="Polyketide_cyclase/dehydratase"/>
</dbReference>
<evidence type="ECO:0000313" key="1">
    <source>
        <dbReference type="EMBL" id="SMG45268.1"/>
    </source>
</evidence>
<dbReference type="PANTHER" id="PTHR36166:SF1">
    <property type="entry name" value="SRPBCC DOMAIN-CONTAINING PROTEIN"/>
    <property type="match status" value="1"/>
</dbReference>
<keyword evidence="2" id="KW-1185">Reference proteome</keyword>
<accession>A0A1X7KVD1</accession>
<dbReference type="CDD" id="cd07822">
    <property type="entry name" value="SRPBCC_4"/>
    <property type="match status" value="1"/>
</dbReference>
<dbReference type="STRING" id="1028.SAMN05661096_03122"/>
<dbReference type="Proteomes" id="UP000193804">
    <property type="component" value="Unassembled WGS sequence"/>
</dbReference>
<evidence type="ECO:0008006" key="3">
    <source>
        <dbReference type="Google" id="ProtNLM"/>
    </source>
</evidence>
<dbReference type="PANTHER" id="PTHR36166">
    <property type="entry name" value="CHROMOSOME 9, WHOLE GENOME SHOTGUN SEQUENCE"/>
    <property type="match status" value="1"/>
</dbReference>
<evidence type="ECO:0000313" key="2">
    <source>
        <dbReference type="Proteomes" id="UP000193804"/>
    </source>
</evidence>
<dbReference type="SUPFAM" id="SSF55961">
    <property type="entry name" value="Bet v1-like"/>
    <property type="match status" value="1"/>
</dbReference>
<dbReference type="Pfam" id="PF10604">
    <property type="entry name" value="Polyketide_cyc2"/>
    <property type="match status" value="1"/>
</dbReference>
<organism evidence="1 2">
    <name type="scientific">Marivirga sericea</name>
    <dbReference type="NCBI Taxonomy" id="1028"/>
    <lineage>
        <taxon>Bacteria</taxon>
        <taxon>Pseudomonadati</taxon>
        <taxon>Bacteroidota</taxon>
        <taxon>Cytophagia</taxon>
        <taxon>Cytophagales</taxon>
        <taxon>Marivirgaceae</taxon>
        <taxon>Marivirga</taxon>
    </lineage>
</organism>
<reference evidence="2" key="1">
    <citation type="submission" date="2017-04" db="EMBL/GenBank/DDBJ databases">
        <authorList>
            <person name="Varghese N."/>
            <person name="Submissions S."/>
        </authorList>
    </citation>
    <scope>NUCLEOTIDE SEQUENCE [LARGE SCALE GENOMIC DNA]</scope>
    <source>
        <strain evidence="2">DSM 4125</strain>
    </source>
</reference>
<dbReference type="RefSeq" id="WP_085518273.1">
    <property type="nucleotide sequence ID" value="NZ_FXAW01000007.1"/>
</dbReference>
<dbReference type="EMBL" id="FXAW01000007">
    <property type="protein sequence ID" value="SMG45268.1"/>
    <property type="molecule type" value="Genomic_DNA"/>
</dbReference>
<dbReference type="OrthoDB" id="191189at2"/>
<dbReference type="InterPro" id="IPR023393">
    <property type="entry name" value="START-like_dom_sf"/>
</dbReference>
<proteinExistence type="predicted"/>
<dbReference type="AlphaFoldDB" id="A0A1X7KVD1"/>
<sequence>MKEYHTSIEIKAPIAQVWQHLTDFKAYPSWNPLVGDLTGDLREGGKISTHIIPLGKTYHPKVLEWKENEALVWKGVQGARFLMAGKHYYRLEAIDGSRTKLLHGEWFTGLFSWFIPKSLLNKMENAFIEHNNLLKQRVENEK</sequence>
<dbReference type="Gene3D" id="3.30.530.20">
    <property type="match status" value="1"/>
</dbReference>